<evidence type="ECO:0000313" key="1">
    <source>
        <dbReference type="EMBL" id="KAL2041527.1"/>
    </source>
</evidence>
<gene>
    <name evidence="1" type="ORF">N7G274_005909</name>
</gene>
<accession>A0ABR4A6J5</accession>
<organism evidence="1 2">
    <name type="scientific">Stereocaulon virgatum</name>
    <dbReference type="NCBI Taxonomy" id="373712"/>
    <lineage>
        <taxon>Eukaryota</taxon>
        <taxon>Fungi</taxon>
        <taxon>Dikarya</taxon>
        <taxon>Ascomycota</taxon>
        <taxon>Pezizomycotina</taxon>
        <taxon>Lecanoromycetes</taxon>
        <taxon>OSLEUM clade</taxon>
        <taxon>Lecanoromycetidae</taxon>
        <taxon>Lecanorales</taxon>
        <taxon>Lecanorineae</taxon>
        <taxon>Stereocaulaceae</taxon>
        <taxon>Stereocaulon</taxon>
    </lineage>
</organism>
<keyword evidence="2" id="KW-1185">Reference proteome</keyword>
<protein>
    <submittedName>
        <fullName evidence="1">Uncharacterized protein</fullName>
    </submittedName>
</protein>
<sequence>MADAGIEWMADISKIQDIAQGLNETGKVPRSLKDDLESRLVLAWGAIPGPRDRSKTAWRRRNTQNMYQEIQDESHHLFLTFILAMGTTACSRSGFKNCVQALLKADKDKPYRLRLNPEAKELFEYIAIKQGFAGDPRCINFMRSVFSKGLQDLIMTNTLRRLTNEHSASFQEENIHPSDLHAPNLVRPTAGLIPSSLSDQNVPQVTRTTDHTPQMVLDLKLSDLLIFLQQYEASCPNLQMICPVLGVPLPSIIVRQDSS</sequence>
<dbReference type="EMBL" id="JBEFKJ010000017">
    <property type="protein sequence ID" value="KAL2041527.1"/>
    <property type="molecule type" value="Genomic_DNA"/>
</dbReference>
<comment type="caution">
    <text evidence="1">The sequence shown here is derived from an EMBL/GenBank/DDBJ whole genome shotgun (WGS) entry which is preliminary data.</text>
</comment>
<name>A0ABR4A6J5_9LECA</name>
<dbReference type="Proteomes" id="UP001590950">
    <property type="component" value="Unassembled WGS sequence"/>
</dbReference>
<evidence type="ECO:0000313" key="2">
    <source>
        <dbReference type="Proteomes" id="UP001590950"/>
    </source>
</evidence>
<proteinExistence type="predicted"/>
<reference evidence="1 2" key="1">
    <citation type="submission" date="2024-09" db="EMBL/GenBank/DDBJ databases">
        <title>Rethinking Asexuality: The Enigmatic Case of Functional Sexual Genes in Lepraria (Stereocaulaceae).</title>
        <authorList>
            <person name="Doellman M."/>
            <person name="Sun Y."/>
            <person name="Barcenas-Pena A."/>
            <person name="Lumbsch H.T."/>
            <person name="Grewe F."/>
        </authorList>
    </citation>
    <scope>NUCLEOTIDE SEQUENCE [LARGE SCALE GENOMIC DNA]</scope>
    <source>
        <strain evidence="1 2">Mercado 3170</strain>
    </source>
</reference>